<dbReference type="EMBL" id="QGKW02002228">
    <property type="protein sequence ID" value="KAF2535929.1"/>
    <property type="molecule type" value="Genomic_DNA"/>
</dbReference>
<name>A0A8S9FSA3_BRACR</name>
<sequence length="82" mass="8837">MCNPGRIGVITSPRTFGFQCDLRVQIYQGPDTISGSKGIPHILTRLQGPISKTSGFQLRSPDLSYNPRIPTPPLGSSLGPMI</sequence>
<comment type="caution">
    <text evidence="2">The sequence shown here is derived from an EMBL/GenBank/DDBJ whole genome shotgun (WGS) entry which is preliminary data.</text>
</comment>
<evidence type="ECO:0000313" key="3">
    <source>
        <dbReference type="Proteomes" id="UP000712281"/>
    </source>
</evidence>
<reference evidence="2" key="1">
    <citation type="submission" date="2019-12" db="EMBL/GenBank/DDBJ databases">
        <title>Genome sequencing and annotation of Brassica cretica.</title>
        <authorList>
            <person name="Studholme D.J."/>
            <person name="Sarris P.F."/>
        </authorList>
    </citation>
    <scope>NUCLEOTIDE SEQUENCE</scope>
    <source>
        <strain evidence="2">PFS-001/15</strain>
        <tissue evidence="2">Leaf</tissue>
    </source>
</reference>
<dbReference type="Proteomes" id="UP000712281">
    <property type="component" value="Unassembled WGS sequence"/>
</dbReference>
<dbReference type="AlphaFoldDB" id="A0A8S9FSA3"/>
<feature type="region of interest" description="Disordered" evidence="1">
    <location>
        <begin position="61"/>
        <end position="82"/>
    </location>
</feature>
<accession>A0A8S9FSA3</accession>
<gene>
    <name evidence="2" type="ORF">F2Q68_00021063</name>
</gene>
<organism evidence="2 3">
    <name type="scientific">Brassica cretica</name>
    <name type="common">Mustard</name>
    <dbReference type="NCBI Taxonomy" id="69181"/>
    <lineage>
        <taxon>Eukaryota</taxon>
        <taxon>Viridiplantae</taxon>
        <taxon>Streptophyta</taxon>
        <taxon>Embryophyta</taxon>
        <taxon>Tracheophyta</taxon>
        <taxon>Spermatophyta</taxon>
        <taxon>Magnoliopsida</taxon>
        <taxon>eudicotyledons</taxon>
        <taxon>Gunneridae</taxon>
        <taxon>Pentapetalae</taxon>
        <taxon>rosids</taxon>
        <taxon>malvids</taxon>
        <taxon>Brassicales</taxon>
        <taxon>Brassicaceae</taxon>
        <taxon>Brassiceae</taxon>
        <taxon>Brassica</taxon>
    </lineage>
</organism>
<protein>
    <submittedName>
        <fullName evidence="2">Uncharacterized protein</fullName>
    </submittedName>
</protein>
<evidence type="ECO:0000313" key="2">
    <source>
        <dbReference type="EMBL" id="KAF2535929.1"/>
    </source>
</evidence>
<evidence type="ECO:0000256" key="1">
    <source>
        <dbReference type="SAM" id="MobiDB-lite"/>
    </source>
</evidence>
<proteinExistence type="predicted"/>